<gene>
    <name evidence="2" type="ORF">CYMTET_29195</name>
</gene>
<reference evidence="2 3" key="1">
    <citation type="journal article" date="2015" name="Genome Biol. Evol.">
        <title>Comparative Genomics of a Bacterivorous Green Alga Reveals Evolutionary Causalities and Consequences of Phago-Mixotrophic Mode of Nutrition.</title>
        <authorList>
            <person name="Burns J.A."/>
            <person name="Paasch A."/>
            <person name="Narechania A."/>
            <person name="Kim E."/>
        </authorList>
    </citation>
    <scope>NUCLEOTIDE SEQUENCE [LARGE SCALE GENOMIC DNA]</scope>
    <source>
        <strain evidence="2 3">PLY_AMNH</strain>
    </source>
</reference>
<comment type="caution">
    <text evidence="2">The sequence shown here is derived from an EMBL/GenBank/DDBJ whole genome shotgun (WGS) entry which is preliminary data.</text>
</comment>
<feature type="compositionally biased region" description="Polar residues" evidence="1">
    <location>
        <begin position="232"/>
        <end position="248"/>
    </location>
</feature>
<dbReference type="EMBL" id="LGRX02016557">
    <property type="protein sequence ID" value="KAK3261926.1"/>
    <property type="molecule type" value="Genomic_DNA"/>
</dbReference>
<organism evidence="2 3">
    <name type="scientific">Cymbomonas tetramitiformis</name>
    <dbReference type="NCBI Taxonomy" id="36881"/>
    <lineage>
        <taxon>Eukaryota</taxon>
        <taxon>Viridiplantae</taxon>
        <taxon>Chlorophyta</taxon>
        <taxon>Pyramimonadophyceae</taxon>
        <taxon>Pyramimonadales</taxon>
        <taxon>Pyramimonadaceae</taxon>
        <taxon>Cymbomonas</taxon>
    </lineage>
</organism>
<feature type="compositionally biased region" description="Basic and acidic residues" evidence="1">
    <location>
        <begin position="267"/>
        <end position="283"/>
    </location>
</feature>
<feature type="compositionally biased region" description="Basic residues" evidence="1">
    <location>
        <begin position="284"/>
        <end position="306"/>
    </location>
</feature>
<dbReference type="AlphaFoldDB" id="A0AAE0FLB9"/>
<feature type="region of interest" description="Disordered" evidence="1">
    <location>
        <begin position="139"/>
        <end position="347"/>
    </location>
</feature>
<sequence length="347" mass="38482">MWTVARQWRTEGSEMQLSLAAAEQSLHEGRGAAAQKGGAQLTQLDKDSLMKETLGEQFLKCEHKARERNRKRRDKPLQYLPVRGGSYLRFFKKNRKQIPTSVLAAIRTANAADQALYTSAAKLFDQRIAEMSNKLERMPLWTPPPVSGQSKPPPGDPPPPPPLPIKNPPRPEGRPPWEEQYSQASRQIPQQRSALEAGVAAAAAAAVEVPPSRSSGPPGGADEPPPSMDENAAQQAQKGEPARTSSFTREMEGAEPKPKKQGTPGISKEEELKFQQNADEVRKMHERRRNQQRAARMKRSQPHHSRAAPSQDSELEEDVVPTGDVNLAPAGPKRKQKEDIFVHHDEL</sequence>
<keyword evidence="3" id="KW-1185">Reference proteome</keyword>
<protein>
    <submittedName>
        <fullName evidence="2">Uncharacterized protein</fullName>
    </submittedName>
</protein>
<evidence type="ECO:0000313" key="3">
    <source>
        <dbReference type="Proteomes" id="UP001190700"/>
    </source>
</evidence>
<feature type="compositionally biased region" description="Basic and acidic residues" evidence="1">
    <location>
        <begin position="249"/>
        <end position="258"/>
    </location>
</feature>
<proteinExistence type="predicted"/>
<accession>A0AAE0FLB9</accession>
<name>A0AAE0FLB9_9CHLO</name>
<evidence type="ECO:0000313" key="2">
    <source>
        <dbReference type="EMBL" id="KAK3261926.1"/>
    </source>
</evidence>
<feature type="compositionally biased region" description="Low complexity" evidence="1">
    <location>
        <begin position="194"/>
        <end position="216"/>
    </location>
</feature>
<feature type="compositionally biased region" description="Pro residues" evidence="1">
    <location>
        <begin position="141"/>
        <end position="168"/>
    </location>
</feature>
<feature type="compositionally biased region" description="Polar residues" evidence="1">
    <location>
        <begin position="180"/>
        <end position="193"/>
    </location>
</feature>
<evidence type="ECO:0000256" key="1">
    <source>
        <dbReference type="SAM" id="MobiDB-lite"/>
    </source>
</evidence>
<feature type="compositionally biased region" description="Basic and acidic residues" evidence="1">
    <location>
        <begin position="336"/>
        <end position="347"/>
    </location>
</feature>
<dbReference type="Proteomes" id="UP001190700">
    <property type="component" value="Unassembled WGS sequence"/>
</dbReference>